<dbReference type="InterPro" id="IPR003029">
    <property type="entry name" value="S1_domain"/>
</dbReference>
<dbReference type="Pfam" id="PF00575">
    <property type="entry name" value="S1"/>
    <property type="match status" value="2"/>
</dbReference>
<evidence type="ECO:0000259" key="4">
    <source>
        <dbReference type="PROSITE" id="PS50126"/>
    </source>
</evidence>
<evidence type="ECO:0000256" key="3">
    <source>
        <dbReference type="ARBA" id="ARBA00023274"/>
    </source>
</evidence>
<dbReference type="Gene3D" id="2.40.50.140">
    <property type="entry name" value="Nucleic acid-binding proteins"/>
    <property type="match status" value="2"/>
</dbReference>
<comment type="similarity">
    <text evidence="1">Belongs to the bacterial ribosomal protein bS1 family.</text>
</comment>
<reference evidence="5 6" key="1">
    <citation type="submission" date="2023-02" db="EMBL/GenBank/DDBJ databases">
        <title>Dictyobacter halimunensis sp. nov., a new member of the class Ktedonobacteria from forest soil in a geothermal area.</title>
        <authorList>
            <person name="Rachmania M.K."/>
            <person name="Ningsih F."/>
            <person name="Sakai Y."/>
            <person name="Yabe S."/>
            <person name="Yokota A."/>
            <person name="Sjamsuridzal W."/>
        </authorList>
    </citation>
    <scope>NUCLEOTIDE SEQUENCE [LARGE SCALE GENOMIC DNA]</scope>
    <source>
        <strain evidence="5 6">S3.2.2.5</strain>
    </source>
</reference>
<sequence length="299" mass="33379">MSEEQAKTNPQPEDETWSLLEAYHRNGRPLVGRIVELVGDHLIVDINGIQGTIEYATLGVTWSVAELTDDEQQLPEETLVSQRLESLKGQEILVRVLLVDRDLHILTLSQQLVSSPDDVPEHSSWRQQLQDQIQQRRQLLSQLRPGDICSAKVTSIYAHQINVNVNGVAGIIPPQHVAEQERLIDPWRVVQPGQTIEAMILDKDNDYLTLSLIYARQFDAVLGRLNPGDTHHGNISSLTEEGIYVDLNGALALVPVEQVVSGYITHPADLYHRGQTLVVQIQEITADRHVTASLLKADS</sequence>
<dbReference type="InterPro" id="IPR050437">
    <property type="entry name" value="Ribos_protein_bS1-like"/>
</dbReference>
<keyword evidence="6" id="KW-1185">Reference proteome</keyword>
<evidence type="ECO:0000313" key="5">
    <source>
        <dbReference type="EMBL" id="GLV55553.1"/>
    </source>
</evidence>
<proteinExistence type="inferred from homology"/>
<keyword evidence="2" id="KW-0689">Ribosomal protein</keyword>
<protein>
    <recommendedName>
        <fullName evidence="4">S1 motif domain-containing protein</fullName>
    </recommendedName>
</protein>
<evidence type="ECO:0000313" key="6">
    <source>
        <dbReference type="Proteomes" id="UP001344906"/>
    </source>
</evidence>
<dbReference type="SMART" id="SM00316">
    <property type="entry name" value="S1"/>
    <property type="match status" value="3"/>
</dbReference>
<organism evidence="5 6">
    <name type="scientific">Dictyobacter halimunensis</name>
    <dbReference type="NCBI Taxonomy" id="3026934"/>
    <lineage>
        <taxon>Bacteria</taxon>
        <taxon>Bacillati</taxon>
        <taxon>Chloroflexota</taxon>
        <taxon>Ktedonobacteria</taxon>
        <taxon>Ktedonobacterales</taxon>
        <taxon>Dictyobacteraceae</taxon>
        <taxon>Dictyobacter</taxon>
    </lineage>
</organism>
<evidence type="ECO:0000256" key="1">
    <source>
        <dbReference type="ARBA" id="ARBA00006767"/>
    </source>
</evidence>
<dbReference type="Proteomes" id="UP001344906">
    <property type="component" value="Unassembled WGS sequence"/>
</dbReference>
<feature type="domain" description="S1 motif" evidence="4">
    <location>
        <begin position="27"/>
        <end position="111"/>
    </location>
</feature>
<feature type="domain" description="S1 motif" evidence="4">
    <location>
        <begin position="228"/>
        <end position="295"/>
    </location>
</feature>
<name>A0ABQ6FPQ1_9CHLR</name>
<dbReference type="PROSITE" id="PS50126">
    <property type="entry name" value="S1"/>
    <property type="match status" value="3"/>
</dbReference>
<dbReference type="EMBL" id="BSRI01000001">
    <property type="protein sequence ID" value="GLV55553.1"/>
    <property type="molecule type" value="Genomic_DNA"/>
</dbReference>
<gene>
    <name evidence="5" type="ORF">KDH_23970</name>
</gene>
<comment type="caution">
    <text evidence="5">The sequence shown here is derived from an EMBL/GenBank/DDBJ whole genome shotgun (WGS) entry which is preliminary data.</text>
</comment>
<dbReference type="PANTHER" id="PTHR10724">
    <property type="entry name" value="30S RIBOSOMAL PROTEIN S1"/>
    <property type="match status" value="1"/>
</dbReference>
<feature type="domain" description="S1 motif" evidence="4">
    <location>
        <begin position="146"/>
        <end position="213"/>
    </location>
</feature>
<dbReference type="RefSeq" id="WP_338250003.1">
    <property type="nucleotide sequence ID" value="NZ_BSRI01000001.1"/>
</dbReference>
<dbReference type="InterPro" id="IPR012340">
    <property type="entry name" value="NA-bd_OB-fold"/>
</dbReference>
<dbReference type="PANTHER" id="PTHR10724:SF7">
    <property type="entry name" value="SMALL RIBOSOMAL SUBUNIT PROTEIN BS1C"/>
    <property type="match status" value="1"/>
</dbReference>
<keyword evidence="3" id="KW-0687">Ribonucleoprotein</keyword>
<accession>A0ABQ6FPQ1</accession>
<evidence type="ECO:0000256" key="2">
    <source>
        <dbReference type="ARBA" id="ARBA00022980"/>
    </source>
</evidence>
<dbReference type="SUPFAM" id="SSF50249">
    <property type="entry name" value="Nucleic acid-binding proteins"/>
    <property type="match status" value="2"/>
</dbReference>